<evidence type="ECO:0000313" key="4">
    <source>
        <dbReference type="Proteomes" id="UP001285921"/>
    </source>
</evidence>
<dbReference type="PANTHER" id="PTHR22946:SF9">
    <property type="entry name" value="POLYKETIDE TRANSFERASE AF380"/>
    <property type="match status" value="1"/>
</dbReference>
<name>A0ABQ6NL57_9BACL</name>
<dbReference type="InterPro" id="IPR029058">
    <property type="entry name" value="AB_hydrolase_fold"/>
</dbReference>
<dbReference type="EMBL" id="BTCL01000006">
    <property type="protein sequence ID" value="GMK45259.1"/>
    <property type="molecule type" value="Genomic_DNA"/>
</dbReference>
<comment type="caution">
    <text evidence="3">The sequence shown here is derived from an EMBL/GenBank/DDBJ whole genome shotgun (WGS) entry which is preliminary data.</text>
</comment>
<reference evidence="3 4" key="1">
    <citation type="submission" date="2023-05" db="EMBL/GenBank/DDBJ databases">
        <title>Draft genome of Paenibacillus sp. CCS26.</title>
        <authorList>
            <person name="Akita H."/>
            <person name="Shinto Y."/>
            <person name="Kimura Z."/>
        </authorList>
    </citation>
    <scope>NUCLEOTIDE SEQUENCE [LARGE SCALE GENOMIC DNA]</scope>
    <source>
        <strain evidence="3 4">CCS26</strain>
    </source>
</reference>
<sequence>MSGTNHKVVRLAGVDCLQVEPIGQSGGTVLLYHGWGSTQESYLFFASIVSGWGYTVIVPELLHHGYRGTLNYADPAVLEQTFLEIVLQGSKEAVEMTEQLGGPSCGKIGIIGHSAGGFVAAGAFAKNTDIAAAVVINGSCAWTEFYESYLNYAGKPALSEEERAALAKHDPISLLTFEDERGLLLLHGKEDTTVPIHSQRYFMDKKACAAPERLRMVEYGGVNHQITLKMLEQAKLWLDSHLRAN</sequence>
<evidence type="ECO:0000259" key="2">
    <source>
        <dbReference type="Pfam" id="PF00326"/>
    </source>
</evidence>
<dbReference type="Gene3D" id="3.40.50.1820">
    <property type="entry name" value="alpha/beta hydrolase"/>
    <property type="match status" value="1"/>
</dbReference>
<accession>A0ABQ6NL57</accession>
<keyword evidence="4" id="KW-1185">Reference proteome</keyword>
<evidence type="ECO:0000256" key="1">
    <source>
        <dbReference type="ARBA" id="ARBA00022801"/>
    </source>
</evidence>
<dbReference type="InterPro" id="IPR050261">
    <property type="entry name" value="FrsA_esterase"/>
</dbReference>
<protein>
    <recommendedName>
        <fullName evidence="2">Peptidase S9 prolyl oligopeptidase catalytic domain-containing protein</fullName>
    </recommendedName>
</protein>
<dbReference type="PANTHER" id="PTHR22946">
    <property type="entry name" value="DIENELACTONE HYDROLASE DOMAIN-CONTAINING PROTEIN-RELATED"/>
    <property type="match status" value="1"/>
</dbReference>
<feature type="domain" description="Peptidase S9 prolyl oligopeptidase catalytic" evidence="2">
    <location>
        <begin position="106"/>
        <end position="226"/>
    </location>
</feature>
<gene>
    <name evidence="3" type="ORF">PghCCS26_23870</name>
</gene>
<keyword evidence="1" id="KW-0378">Hydrolase</keyword>
<dbReference type="InterPro" id="IPR001375">
    <property type="entry name" value="Peptidase_S9_cat"/>
</dbReference>
<dbReference type="RefSeq" id="WP_317980027.1">
    <property type="nucleotide sequence ID" value="NZ_BTCL01000006.1"/>
</dbReference>
<proteinExistence type="predicted"/>
<evidence type="ECO:0000313" key="3">
    <source>
        <dbReference type="EMBL" id="GMK45259.1"/>
    </source>
</evidence>
<dbReference type="Proteomes" id="UP001285921">
    <property type="component" value="Unassembled WGS sequence"/>
</dbReference>
<dbReference type="SUPFAM" id="SSF53474">
    <property type="entry name" value="alpha/beta-Hydrolases"/>
    <property type="match status" value="1"/>
</dbReference>
<dbReference type="Pfam" id="PF00326">
    <property type="entry name" value="Peptidase_S9"/>
    <property type="match status" value="1"/>
</dbReference>
<organism evidence="3 4">
    <name type="scientific">Paenibacillus glycanilyticus</name>
    <dbReference type="NCBI Taxonomy" id="126569"/>
    <lineage>
        <taxon>Bacteria</taxon>
        <taxon>Bacillati</taxon>
        <taxon>Bacillota</taxon>
        <taxon>Bacilli</taxon>
        <taxon>Bacillales</taxon>
        <taxon>Paenibacillaceae</taxon>
        <taxon>Paenibacillus</taxon>
    </lineage>
</organism>